<evidence type="ECO:0008006" key="4">
    <source>
        <dbReference type="Google" id="ProtNLM"/>
    </source>
</evidence>
<keyword evidence="3" id="KW-1185">Reference proteome</keyword>
<keyword evidence="1" id="KW-1133">Transmembrane helix</keyword>
<dbReference type="STRING" id="446470.Snas_1813"/>
<dbReference type="AlphaFoldDB" id="D3PYE2"/>
<dbReference type="eggNOG" id="COG1808">
    <property type="taxonomic scope" value="Bacteria"/>
</dbReference>
<protein>
    <recommendedName>
        <fullName evidence="4">Integral membrane protein</fullName>
    </recommendedName>
</protein>
<feature type="transmembrane region" description="Helical" evidence="1">
    <location>
        <begin position="114"/>
        <end position="135"/>
    </location>
</feature>
<feature type="transmembrane region" description="Helical" evidence="1">
    <location>
        <begin position="244"/>
        <end position="270"/>
    </location>
</feature>
<accession>D3PYE2</accession>
<dbReference type="Proteomes" id="UP000000844">
    <property type="component" value="Chromosome"/>
</dbReference>
<dbReference type="KEGG" id="sna:Snas_1813"/>
<dbReference type="OrthoDB" id="8061853at2"/>
<feature type="transmembrane region" description="Helical" evidence="1">
    <location>
        <begin position="141"/>
        <end position="163"/>
    </location>
</feature>
<name>D3PYE2_STANL</name>
<dbReference type="Pfam" id="PF04087">
    <property type="entry name" value="DUF389"/>
    <property type="match status" value="1"/>
</dbReference>
<keyword evidence="1" id="KW-0812">Transmembrane</keyword>
<evidence type="ECO:0000256" key="1">
    <source>
        <dbReference type="SAM" id="Phobius"/>
    </source>
</evidence>
<evidence type="ECO:0000313" key="2">
    <source>
        <dbReference type="EMBL" id="ADD41509.1"/>
    </source>
</evidence>
<dbReference type="PANTHER" id="PTHR20992">
    <property type="entry name" value="AT15442P-RELATED"/>
    <property type="match status" value="1"/>
</dbReference>
<dbReference type="RefSeq" id="WP_013017080.1">
    <property type="nucleotide sequence ID" value="NC_013947.1"/>
</dbReference>
<proteinExistence type="predicted"/>
<feature type="transmembrane region" description="Helical" evidence="1">
    <location>
        <begin position="276"/>
        <end position="301"/>
    </location>
</feature>
<dbReference type="HOGENOM" id="CLU_075569_0_0_11"/>
<evidence type="ECO:0000313" key="3">
    <source>
        <dbReference type="Proteomes" id="UP000000844"/>
    </source>
</evidence>
<gene>
    <name evidence="2" type="ordered locus">Snas_1813</name>
</gene>
<reference evidence="2 3" key="1">
    <citation type="journal article" date="2009" name="Stand. Genomic Sci.">
        <title>Complete genome sequence of Stackebrandtia nassauensis type strain (LLR-40K-21).</title>
        <authorList>
            <person name="Munk C."/>
            <person name="Lapidus A."/>
            <person name="Copeland A."/>
            <person name="Jando M."/>
            <person name="Mayilraj S."/>
            <person name="Glavina Del Rio T."/>
            <person name="Nolan M."/>
            <person name="Chen F."/>
            <person name="Lucas S."/>
            <person name="Tice H."/>
            <person name="Cheng J.F."/>
            <person name="Han C."/>
            <person name="Detter J.C."/>
            <person name="Bruce D."/>
            <person name="Goodwin L."/>
            <person name="Chain P."/>
            <person name="Pitluck S."/>
            <person name="Goker M."/>
            <person name="Ovchinikova G."/>
            <person name="Pati A."/>
            <person name="Ivanova N."/>
            <person name="Mavromatis K."/>
            <person name="Chen A."/>
            <person name="Palaniappan K."/>
            <person name="Land M."/>
            <person name="Hauser L."/>
            <person name="Chang Y.J."/>
            <person name="Jeffries C.D."/>
            <person name="Bristow J."/>
            <person name="Eisen J.A."/>
            <person name="Markowitz V."/>
            <person name="Hugenholtz P."/>
            <person name="Kyrpides N.C."/>
            <person name="Klenk H.P."/>
        </authorList>
    </citation>
    <scope>NUCLEOTIDE SEQUENCE [LARGE SCALE GENOMIC DNA]</scope>
    <source>
        <strain evidence="3">DSM 44728 / CIP 108903 / NRRL B-16338 / NBRC 102104 / LLR-40K-21</strain>
    </source>
</reference>
<dbReference type="PANTHER" id="PTHR20992:SF9">
    <property type="entry name" value="AT15442P-RELATED"/>
    <property type="match status" value="1"/>
</dbReference>
<keyword evidence="1" id="KW-0472">Membrane</keyword>
<feature type="transmembrane region" description="Helical" evidence="1">
    <location>
        <begin position="220"/>
        <end position="237"/>
    </location>
</feature>
<organism evidence="2 3">
    <name type="scientific">Stackebrandtia nassauensis (strain DSM 44728 / CIP 108903 / NRRL B-16338 / NBRC 102104 / LLR-40K-21)</name>
    <dbReference type="NCBI Taxonomy" id="446470"/>
    <lineage>
        <taxon>Bacteria</taxon>
        <taxon>Bacillati</taxon>
        <taxon>Actinomycetota</taxon>
        <taxon>Actinomycetes</taxon>
        <taxon>Glycomycetales</taxon>
        <taxon>Glycomycetaceae</taxon>
        <taxon>Stackebrandtia</taxon>
    </lineage>
</organism>
<feature type="transmembrane region" description="Helical" evidence="1">
    <location>
        <begin position="175"/>
        <end position="200"/>
    </location>
</feature>
<sequence>MQHLRIISPVDRTDAVCEALSGHCGVTNLVVFPNSARKPAGDLVQCDVARESVNEVLDELDALGIDDDGSIAMERVDLSISLAADNAKDAAPGDGEDAVVWDELAQKVDESSRLTWSFVAFLAIATQIAAIGVLLDSPIMIVGAMVLGPEFGPVAAIGFGMLRREWWRIGVSVRTLVFGFAAAIAVTWLCAFVSVHLGWIEPVMLDTGSETKFIVKPDKWSFIVAVLAGIAGVLSLTSDKSSALVGVFISVTTVPAAGYIAVAIALAHWAEVTPSIIQLGLNLGGMIVSGLATLIVLRLLWGRAGLRERIGT</sequence>
<dbReference type="InterPro" id="IPR005240">
    <property type="entry name" value="DUF389"/>
</dbReference>
<dbReference type="EMBL" id="CP001778">
    <property type="protein sequence ID" value="ADD41509.1"/>
    <property type="molecule type" value="Genomic_DNA"/>
</dbReference>